<keyword evidence="3" id="KW-1185">Reference proteome</keyword>
<protein>
    <submittedName>
        <fullName evidence="1">Uncharacterized protein</fullName>
    </submittedName>
</protein>
<gene>
    <name evidence="1" type="ORF">T05_16122</name>
    <name evidence="2" type="ORF">T05_3097</name>
</gene>
<evidence type="ECO:0000313" key="3">
    <source>
        <dbReference type="Proteomes" id="UP000055048"/>
    </source>
</evidence>
<evidence type="ECO:0000313" key="2">
    <source>
        <dbReference type="EMBL" id="KRX32315.1"/>
    </source>
</evidence>
<evidence type="ECO:0000313" key="1">
    <source>
        <dbReference type="EMBL" id="KRX30656.1"/>
    </source>
</evidence>
<reference evidence="1 3" key="1">
    <citation type="submission" date="2015-01" db="EMBL/GenBank/DDBJ databases">
        <title>Evolution of Trichinella species and genotypes.</title>
        <authorList>
            <person name="Korhonen P.K."/>
            <person name="Edoardo P."/>
            <person name="Giuseppe L.R."/>
            <person name="Gasser R.B."/>
        </authorList>
    </citation>
    <scope>NUCLEOTIDE SEQUENCE [LARGE SCALE GENOMIC DNA]</scope>
    <source>
        <strain evidence="1">ISS417</strain>
    </source>
</reference>
<dbReference type="EMBL" id="JYDJ01002307">
    <property type="protein sequence ID" value="KRX30656.1"/>
    <property type="molecule type" value="Genomic_DNA"/>
</dbReference>
<proteinExistence type="predicted"/>
<dbReference type="Proteomes" id="UP000055048">
    <property type="component" value="Unassembled WGS sequence"/>
</dbReference>
<organism evidence="1 3">
    <name type="scientific">Trichinella murrelli</name>
    <dbReference type="NCBI Taxonomy" id="144512"/>
    <lineage>
        <taxon>Eukaryota</taxon>
        <taxon>Metazoa</taxon>
        <taxon>Ecdysozoa</taxon>
        <taxon>Nematoda</taxon>
        <taxon>Enoplea</taxon>
        <taxon>Dorylaimia</taxon>
        <taxon>Trichinellida</taxon>
        <taxon>Trichinellidae</taxon>
        <taxon>Trichinella</taxon>
    </lineage>
</organism>
<dbReference type="EMBL" id="JYDJ01001271">
    <property type="protein sequence ID" value="KRX32315.1"/>
    <property type="molecule type" value="Genomic_DNA"/>
</dbReference>
<accession>A0A0V0SUV7</accession>
<comment type="caution">
    <text evidence="1">The sequence shown here is derived from an EMBL/GenBank/DDBJ whole genome shotgun (WGS) entry which is preliminary data.</text>
</comment>
<dbReference type="AlphaFoldDB" id="A0A0V0SUV7"/>
<sequence length="31" mass="3570">MSVRDFSDIPLFLPFLIPSNTESFIDVPCIR</sequence>
<name>A0A0V0SUV7_9BILA</name>